<keyword evidence="3" id="KW-0479">Metal-binding</keyword>
<feature type="non-terminal residue" evidence="6">
    <location>
        <position position="1"/>
    </location>
</feature>
<dbReference type="GO" id="GO:0046872">
    <property type="term" value="F:metal ion binding"/>
    <property type="evidence" value="ECO:0007669"/>
    <property type="project" value="UniProtKB-KW"/>
</dbReference>
<evidence type="ECO:0008006" key="8">
    <source>
        <dbReference type="Google" id="ProtNLM"/>
    </source>
</evidence>
<organism evidence="6 7">
    <name type="scientific">Candidatus Shapirobacteria bacterium CG09_land_8_20_14_0_10_39_12</name>
    <dbReference type="NCBI Taxonomy" id="1974885"/>
    <lineage>
        <taxon>Bacteria</taxon>
        <taxon>Candidatus Shapironibacteriota</taxon>
    </lineage>
</organism>
<evidence type="ECO:0000313" key="6">
    <source>
        <dbReference type="EMBL" id="PIS14411.1"/>
    </source>
</evidence>
<evidence type="ECO:0000256" key="3">
    <source>
        <dbReference type="ARBA" id="ARBA00022723"/>
    </source>
</evidence>
<dbReference type="Proteomes" id="UP000230775">
    <property type="component" value="Unassembled WGS sequence"/>
</dbReference>
<protein>
    <recommendedName>
        <fullName evidence="8">Radical SAM core domain-containing protein</fullName>
    </recommendedName>
</protein>
<dbReference type="AlphaFoldDB" id="A0A2H0WP49"/>
<keyword evidence="4" id="KW-0408">Iron</keyword>
<reference evidence="7" key="1">
    <citation type="submission" date="2017-09" db="EMBL/GenBank/DDBJ databases">
        <title>Depth-based differentiation of microbial function through sediment-hosted aquifers and enrichment of novel symbionts in the deep terrestrial subsurface.</title>
        <authorList>
            <person name="Probst A.J."/>
            <person name="Ladd B."/>
            <person name="Jarett J.K."/>
            <person name="Geller-Mcgrath D.E."/>
            <person name="Sieber C.M.K."/>
            <person name="Emerson J.B."/>
            <person name="Anantharaman K."/>
            <person name="Thomas B.C."/>
            <person name="Malmstrom R."/>
            <person name="Stieglmeier M."/>
            <person name="Klingl A."/>
            <person name="Woyke T."/>
            <person name="Ryan C.M."/>
            <person name="Banfield J.F."/>
        </authorList>
    </citation>
    <scope>NUCLEOTIDE SEQUENCE [LARGE SCALE GENOMIC DNA]</scope>
</reference>
<comment type="caution">
    <text evidence="6">The sequence shown here is derived from an EMBL/GenBank/DDBJ whole genome shotgun (WGS) entry which is preliminary data.</text>
</comment>
<proteinExistence type="predicted"/>
<evidence type="ECO:0000256" key="5">
    <source>
        <dbReference type="ARBA" id="ARBA00023014"/>
    </source>
</evidence>
<dbReference type="InterPro" id="IPR058240">
    <property type="entry name" value="rSAM_sf"/>
</dbReference>
<dbReference type="PANTHER" id="PTHR43409">
    <property type="entry name" value="ANAEROBIC MAGNESIUM-PROTOPORPHYRIN IX MONOMETHYL ESTER CYCLASE-RELATED"/>
    <property type="match status" value="1"/>
</dbReference>
<keyword evidence="5" id="KW-0411">Iron-sulfur</keyword>
<name>A0A2H0WP49_9BACT</name>
<accession>A0A2H0WP49</accession>
<evidence type="ECO:0000256" key="2">
    <source>
        <dbReference type="ARBA" id="ARBA00022691"/>
    </source>
</evidence>
<dbReference type="GO" id="GO:0051536">
    <property type="term" value="F:iron-sulfur cluster binding"/>
    <property type="evidence" value="ECO:0007669"/>
    <property type="project" value="UniProtKB-KW"/>
</dbReference>
<dbReference type="GO" id="GO:0005829">
    <property type="term" value="C:cytosol"/>
    <property type="evidence" value="ECO:0007669"/>
    <property type="project" value="TreeGrafter"/>
</dbReference>
<dbReference type="Gene3D" id="3.30.750.200">
    <property type="match status" value="1"/>
</dbReference>
<sequence>KRVYEICRGLLKKQIKIKWRHVNGRISQLASYESEIWEVMEKSGCVLINTGAESGSQEALDLIQKKLEVDETIKFTNLCKKYHIKVQFSFLLGLPWSKNQKLCELHIKDEYAKTISLVEKLNGISDSNRFTYYVYLPYPGAPLFDRAVKLGLKIPSSLIGWSNYLLSPEDAFKIITRQKWISPKMAKRVNMLSQYVFALMDKSTIMLIEKLPDGPYKFIYKKIFFLARKIALLRFKYKFFSLSVDYFIFNWLHKHGKLD</sequence>
<evidence type="ECO:0000313" key="7">
    <source>
        <dbReference type="Proteomes" id="UP000230775"/>
    </source>
</evidence>
<evidence type="ECO:0000256" key="1">
    <source>
        <dbReference type="ARBA" id="ARBA00001966"/>
    </source>
</evidence>
<evidence type="ECO:0000256" key="4">
    <source>
        <dbReference type="ARBA" id="ARBA00023004"/>
    </source>
</evidence>
<comment type="cofactor">
    <cofactor evidence="1">
        <name>[4Fe-4S] cluster</name>
        <dbReference type="ChEBI" id="CHEBI:49883"/>
    </cofactor>
</comment>
<gene>
    <name evidence="6" type="ORF">COT64_02740</name>
</gene>
<dbReference type="SUPFAM" id="SSF102114">
    <property type="entry name" value="Radical SAM enzymes"/>
    <property type="match status" value="1"/>
</dbReference>
<dbReference type="EMBL" id="PEZI01000057">
    <property type="protein sequence ID" value="PIS14411.1"/>
    <property type="molecule type" value="Genomic_DNA"/>
</dbReference>
<keyword evidence="2" id="KW-0949">S-adenosyl-L-methionine</keyword>
<dbReference type="InterPro" id="IPR051198">
    <property type="entry name" value="BchE-like"/>
</dbReference>
<dbReference type="PANTHER" id="PTHR43409:SF7">
    <property type="entry name" value="BLL1977 PROTEIN"/>
    <property type="match status" value="1"/>
</dbReference>